<dbReference type="GO" id="GO:0005524">
    <property type="term" value="F:ATP binding"/>
    <property type="evidence" value="ECO:0007669"/>
    <property type="project" value="UniProtKB-KW"/>
</dbReference>
<keyword evidence="3" id="KW-1003">Cell membrane</keyword>
<dbReference type="SMART" id="SM00382">
    <property type="entry name" value="AAA"/>
    <property type="match status" value="1"/>
</dbReference>
<evidence type="ECO:0000256" key="1">
    <source>
        <dbReference type="ARBA" id="ARBA00005417"/>
    </source>
</evidence>
<dbReference type="Gene3D" id="3.40.50.300">
    <property type="entry name" value="P-loop containing nucleotide triphosphate hydrolases"/>
    <property type="match status" value="1"/>
</dbReference>
<keyword evidence="2" id="KW-0813">Transport</keyword>
<evidence type="ECO:0000256" key="4">
    <source>
        <dbReference type="ARBA" id="ARBA00022741"/>
    </source>
</evidence>
<dbReference type="GO" id="GO:0016887">
    <property type="term" value="F:ATP hydrolysis activity"/>
    <property type="evidence" value="ECO:0007669"/>
    <property type="project" value="InterPro"/>
</dbReference>
<evidence type="ECO:0000256" key="5">
    <source>
        <dbReference type="ARBA" id="ARBA00022840"/>
    </source>
</evidence>
<dbReference type="PANTHER" id="PTHR42734">
    <property type="entry name" value="METAL TRANSPORT SYSTEM ATP-BINDING PROTEIN TM_0124-RELATED"/>
    <property type="match status" value="1"/>
</dbReference>
<keyword evidence="4" id="KW-0547">Nucleotide-binding</keyword>
<dbReference type="AlphaFoldDB" id="A0A556AZ13"/>
<evidence type="ECO:0000256" key="2">
    <source>
        <dbReference type="ARBA" id="ARBA00022448"/>
    </source>
</evidence>
<dbReference type="InterPro" id="IPR003593">
    <property type="entry name" value="AAA+_ATPase"/>
</dbReference>
<keyword evidence="3" id="KW-0472">Membrane</keyword>
<dbReference type="CDD" id="cd03235">
    <property type="entry name" value="ABC_Metallic_Cations"/>
    <property type="match status" value="1"/>
</dbReference>
<keyword evidence="5 7" id="KW-0067">ATP-binding</keyword>
<dbReference type="Pfam" id="PF00005">
    <property type="entry name" value="ABC_tran"/>
    <property type="match status" value="1"/>
</dbReference>
<dbReference type="SUPFAM" id="SSF52540">
    <property type="entry name" value="P-loop containing nucleoside triphosphate hydrolases"/>
    <property type="match status" value="1"/>
</dbReference>
<keyword evidence="8" id="KW-1185">Reference proteome</keyword>
<dbReference type="InterPro" id="IPR027417">
    <property type="entry name" value="P-loop_NTPase"/>
</dbReference>
<proteinExistence type="inferred from homology"/>
<organism evidence="7 8">
    <name type="scientific">Verticiella sediminum</name>
    <dbReference type="NCBI Taxonomy" id="1247510"/>
    <lineage>
        <taxon>Bacteria</taxon>
        <taxon>Pseudomonadati</taxon>
        <taxon>Pseudomonadota</taxon>
        <taxon>Betaproteobacteria</taxon>
        <taxon>Burkholderiales</taxon>
        <taxon>Alcaligenaceae</taxon>
        <taxon>Verticiella</taxon>
    </lineage>
</organism>
<evidence type="ECO:0000256" key="3">
    <source>
        <dbReference type="ARBA" id="ARBA00022475"/>
    </source>
</evidence>
<dbReference type="InterPro" id="IPR050153">
    <property type="entry name" value="Metal_Ion_Import_ABC"/>
</dbReference>
<sequence length="238" mass="25724">MPVIRLDGVEVVLRGRRVLHSVTGGFEAGSLTAIVGANGAGKSTLLKAVMGLVPLACGDIELAVERQRIAYLAQQSGIERSFPLSVLDCVLLGFWPRVSLWRRVGREQRERALEALAGVGLADVAERPVGALSAGQFQRMLFVRVQLQDAGIILLDEPFNAVDARTTDELLEIVARWHGEGRTVAAVLHDHAQVRAHFPSTLLLAQAPVAWGDTDAVLCAENLRRAGNQTRAWDARAA</sequence>
<comment type="caution">
    <text evidence="7">The sequence shown here is derived from an EMBL/GenBank/DDBJ whole genome shotgun (WGS) entry which is preliminary data.</text>
</comment>
<name>A0A556AZ13_9BURK</name>
<evidence type="ECO:0000259" key="6">
    <source>
        <dbReference type="PROSITE" id="PS50893"/>
    </source>
</evidence>
<dbReference type="Proteomes" id="UP000318405">
    <property type="component" value="Unassembled WGS sequence"/>
</dbReference>
<evidence type="ECO:0000313" key="7">
    <source>
        <dbReference type="EMBL" id="TSH98179.1"/>
    </source>
</evidence>
<gene>
    <name evidence="7" type="ORF">FOZ76_04170</name>
</gene>
<evidence type="ECO:0000313" key="8">
    <source>
        <dbReference type="Proteomes" id="UP000318405"/>
    </source>
</evidence>
<dbReference type="PROSITE" id="PS50893">
    <property type="entry name" value="ABC_TRANSPORTER_2"/>
    <property type="match status" value="1"/>
</dbReference>
<dbReference type="OrthoDB" id="9806726at2"/>
<comment type="similarity">
    <text evidence="1">Belongs to the ABC transporter superfamily.</text>
</comment>
<dbReference type="PANTHER" id="PTHR42734:SF5">
    <property type="entry name" value="IRON TRANSPORT SYSTEM ATP-BINDING PROTEIN HI_0361-RELATED"/>
    <property type="match status" value="1"/>
</dbReference>
<reference evidence="7 8" key="1">
    <citation type="submission" date="2019-07" db="EMBL/GenBank/DDBJ databases">
        <title>Qingshengfaniella alkalisoli gen. nov., sp. nov., isolated from saline soil.</title>
        <authorList>
            <person name="Xu L."/>
            <person name="Huang X.-X."/>
            <person name="Sun J.-Q."/>
        </authorList>
    </citation>
    <scope>NUCLEOTIDE SEQUENCE [LARGE SCALE GENOMIC DNA]</scope>
    <source>
        <strain evidence="7 8">DSM 27279</strain>
    </source>
</reference>
<dbReference type="InterPro" id="IPR003439">
    <property type="entry name" value="ABC_transporter-like_ATP-bd"/>
</dbReference>
<accession>A0A556AZ13</accession>
<dbReference type="EMBL" id="VLTJ01000007">
    <property type="protein sequence ID" value="TSH98179.1"/>
    <property type="molecule type" value="Genomic_DNA"/>
</dbReference>
<protein>
    <submittedName>
        <fullName evidence="7">ABC transporter ATP-binding protein</fullName>
    </submittedName>
</protein>
<feature type="domain" description="ABC transporter" evidence="6">
    <location>
        <begin position="4"/>
        <end position="231"/>
    </location>
</feature>